<protein>
    <recommendedName>
        <fullName evidence="4">Transposase</fullName>
    </recommendedName>
</protein>
<gene>
    <name evidence="2" type="ORF">GCM10010347_63160</name>
</gene>
<evidence type="ECO:0000313" key="3">
    <source>
        <dbReference type="Proteomes" id="UP000642673"/>
    </source>
</evidence>
<dbReference type="Proteomes" id="UP000642673">
    <property type="component" value="Unassembled WGS sequence"/>
</dbReference>
<dbReference type="EMBL" id="BMVP01000024">
    <property type="protein sequence ID" value="GHB83659.1"/>
    <property type="molecule type" value="Genomic_DNA"/>
</dbReference>
<accession>A0ABQ3F261</accession>
<evidence type="ECO:0000313" key="2">
    <source>
        <dbReference type="EMBL" id="GHB83659.1"/>
    </source>
</evidence>
<feature type="region of interest" description="Disordered" evidence="1">
    <location>
        <begin position="1"/>
        <end position="21"/>
    </location>
</feature>
<reference evidence="3" key="1">
    <citation type="journal article" date="2019" name="Int. J. Syst. Evol. Microbiol.">
        <title>The Global Catalogue of Microorganisms (GCM) 10K type strain sequencing project: providing services to taxonomists for standard genome sequencing and annotation.</title>
        <authorList>
            <consortium name="The Broad Institute Genomics Platform"/>
            <consortium name="The Broad Institute Genome Sequencing Center for Infectious Disease"/>
            <person name="Wu L."/>
            <person name="Ma J."/>
        </authorList>
    </citation>
    <scope>NUCLEOTIDE SEQUENCE [LARGE SCALE GENOMIC DNA]</scope>
    <source>
        <strain evidence="3">JCM 4738</strain>
    </source>
</reference>
<keyword evidence="3" id="KW-1185">Reference proteome</keyword>
<evidence type="ECO:0008006" key="4">
    <source>
        <dbReference type="Google" id="ProtNLM"/>
    </source>
</evidence>
<organism evidence="2 3">
    <name type="scientific">Streptomyces cirratus</name>
    <dbReference type="NCBI Taxonomy" id="68187"/>
    <lineage>
        <taxon>Bacteria</taxon>
        <taxon>Bacillati</taxon>
        <taxon>Actinomycetota</taxon>
        <taxon>Actinomycetes</taxon>
        <taxon>Kitasatosporales</taxon>
        <taxon>Streptomycetaceae</taxon>
        <taxon>Streptomyces</taxon>
    </lineage>
</organism>
<sequence>MRPGHAGVSRKHSNTCSTKRMAPLPFPADLIHLQQQWTRTYNLLAARPERGGAELRRELIRLYPV</sequence>
<proteinExistence type="predicted"/>
<evidence type="ECO:0000256" key="1">
    <source>
        <dbReference type="SAM" id="MobiDB-lite"/>
    </source>
</evidence>
<comment type="caution">
    <text evidence="2">The sequence shown here is derived from an EMBL/GenBank/DDBJ whole genome shotgun (WGS) entry which is preliminary data.</text>
</comment>
<name>A0ABQ3F261_9ACTN</name>